<dbReference type="EMBL" id="VOLR01000003">
    <property type="protein sequence ID" value="TWX62405.1"/>
    <property type="molecule type" value="Genomic_DNA"/>
</dbReference>
<organism evidence="3 5">
    <name type="scientific">Colwellia hornerae</name>
    <dbReference type="NCBI Taxonomy" id="89402"/>
    <lineage>
        <taxon>Bacteria</taxon>
        <taxon>Pseudomonadati</taxon>
        <taxon>Pseudomonadota</taxon>
        <taxon>Gammaproteobacteria</taxon>
        <taxon>Alteromonadales</taxon>
        <taxon>Colwelliaceae</taxon>
        <taxon>Colwellia</taxon>
    </lineage>
</organism>
<reference evidence="3 5" key="1">
    <citation type="submission" date="2019-07" db="EMBL/GenBank/DDBJ databases">
        <title>Genomes of sea-ice associated Colwellia species.</title>
        <authorList>
            <person name="Bowman J.P."/>
        </authorList>
    </citation>
    <scope>NUCLEOTIDE SEQUENCE [LARGE SCALE GENOMIC DNA]</scope>
    <source>
        <strain evidence="2 4">ACAM 607</strain>
        <strain evidence="3 5">IC036</strain>
    </source>
</reference>
<dbReference type="InterPro" id="IPR046511">
    <property type="entry name" value="DUF6689"/>
</dbReference>
<evidence type="ECO:0000313" key="4">
    <source>
        <dbReference type="Proteomes" id="UP000321525"/>
    </source>
</evidence>
<evidence type="ECO:0000256" key="1">
    <source>
        <dbReference type="SAM" id="SignalP"/>
    </source>
</evidence>
<feature type="signal peptide" evidence="1">
    <location>
        <begin position="1"/>
        <end position="25"/>
    </location>
</feature>
<dbReference type="Proteomes" id="UP000321917">
    <property type="component" value="Unassembled WGS sequence"/>
</dbReference>
<comment type="caution">
    <text evidence="3">The sequence shown here is derived from an EMBL/GenBank/DDBJ whole genome shotgun (WGS) entry which is preliminary data.</text>
</comment>
<dbReference type="EMBL" id="VOLQ01000001">
    <property type="protein sequence ID" value="TWX72263.1"/>
    <property type="molecule type" value="Genomic_DNA"/>
</dbReference>
<accession>A0A5C6QUB8</accession>
<evidence type="ECO:0000313" key="2">
    <source>
        <dbReference type="EMBL" id="TWX62405.1"/>
    </source>
</evidence>
<keyword evidence="1" id="KW-0732">Signal</keyword>
<feature type="chain" id="PRO_5023108970" description="DUF4403 family protein" evidence="1">
    <location>
        <begin position="26"/>
        <end position="278"/>
    </location>
</feature>
<evidence type="ECO:0000313" key="5">
    <source>
        <dbReference type="Proteomes" id="UP000321917"/>
    </source>
</evidence>
<dbReference type="RefSeq" id="WP_146797736.1">
    <property type="nucleotide sequence ID" value="NZ_VOLP01000004.1"/>
</dbReference>
<name>A0A5C6QUB8_9GAMM</name>
<dbReference type="AlphaFoldDB" id="A0A5C6QUB8"/>
<dbReference type="Proteomes" id="UP000321525">
    <property type="component" value="Unassembled WGS sequence"/>
</dbReference>
<gene>
    <name evidence="2" type="ORF">ESZ26_03185</name>
    <name evidence="3" type="ORF">ESZ27_00180</name>
</gene>
<dbReference type="Pfam" id="PF20396">
    <property type="entry name" value="DUF6689"/>
    <property type="match status" value="1"/>
</dbReference>
<evidence type="ECO:0008006" key="6">
    <source>
        <dbReference type="Google" id="ProtNLM"/>
    </source>
</evidence>
<evidence type="ECO:0000313" key="3">
    <source>
        <dbReference type="EMBL" id="TWX72263.1"/>
    </source>
</evidence>
<sequence>MLHIKKLLTLVLTSTAILVSTVSFASEPVSVNVQGNKVEAVIHLPGNISADMTLQFENAVGLTKESLGLTAEIIDVTSLDFIDRLPDDLNISPSAAFPMMITIEPLANSGFSFSGLATVDLHTHNLEYTAGTPLRFFKAPLNGEFKDITMTMGAGSYRTRGSTGRFSQFIIVADLRAPLVVISQKFNDLQMALNNFSPKINAAVHAMLLQDVNEINQLILSTNYHMASSKINDFNRRINDNKGINIPDVWRSSRDIHNVAGELMAYANTLRFSLRLIK</sequence>
<keyword evidence="4" id="KW-1185">Reference proteome</keyword>
<proteinExistence type="predicted"/>
<dbReference type="OrthoDB" id="5965825at2"/>
<protein>
    <recommendedName>
        <fullName evidence="6">DUF4403 family protein</fullName>
    </recommendedName>
</protein>